<evidence type="ECO:0000259" key="5">
    <source>
        <dbReference type="PROSITE" id="PS50931"/>
    </source>
</evidence>
<dbReference type="InterPro" id="IPR058163">
    <property type="entry name" value="LysR-type_TF_proteobact-type"/>
</dbReference>
<dbReference type="InterPro" id="IPR005119">
    <property type="entry name" value="LysR_subst-bd"/>
</dbReference>
<dbReference type="Pfam" id="PF03466">
    <property type="entry name" value="LysR_substrate"/>
    <property type="match status" value="1"/>
</dbReference>
<gene>
    <name evidence="6" type="ORF">GCM10010970_28320</name>
</gene>
<dbReference type="Gene3D" id="3.40.190.290">
    <property type="match status" value="1"/>
</dbReference>
<sequence length="324" mass="35391">MHDLNDMYFFAEVVEAGGFSSASRTLGIPKSRLSRRVAELEARLGVRLLQRTTRKLALTEVGELYYRHCLAIRDEARAASEAVEHVQSTPRGTIRVSCPVTLAQTVVGKIIPFFMQQYPQVKINMLVTNRPIDLLEEGIDVALRVRPTLQDSASLVVKQLGVAHSVLVASPAQLARQGEPTHPDELGWLDTLAMTAVDGRATWSLVGPRGEERMVTHYPRYVADDMPTLMFAAEAGIGAVILPEYLVREELASGKLVQVLPDWRSALGYAHAVFPSRRGLVPAVRHFLDFLGESLLTPQCTEQLAGAIVPGPGPAPAPAMVNTD</sequence>
<evidence type="ECO:0000313" key="6">
    <source>
        <dbReference type="EMBL" id="GGP22832.1"/>
    </source>
</evidence>
<comment type="caution">
    <text evidence="6">The sequence shown here is derived from an EMBL/GenBank/DDBJ whole genome shotgun (WGS) entry which is preliminary data.</text>
</comment>
<keyword evidence="7" id="KW-1185">Reference proteome</keyword>
<dbReference type="Proteomes" id="UP000637267">
    <property type="component" value="Unassembled WGS sequence"/>
</dbReference>
<comment type="similarity">
    <text evidence="1">Belongs to the LysR transcriptional regulatory family.</text>
</comment>
<accession>A0ABQ2PBI6</accession>
<dbReference type="PANTHER" id="PTHR30537">
    <property type="entry name" value="HTH-TYPE TRANSCRIPTIONAL REGULATOR"/>
    <property type="match status" value="1"/>
</dbReference>
<dbReference type="InterPro" id="IPR000847">
    <property type="entry name" value="LysR_HTH_N"/>
</dbReference>
<dbReference type="Pfam" id="PF00126">
    <property type="entry name" value="HTH_1"/>
    <property type="match status" value="1"/>
</dbReference>
<feature type="domain" description="HTH lysR-type" evidence="5">
    <location>
        <begin position="1"/>
        <end position="59"/>
    </location>
</feature>
<dbReference type="EMBL" id="BMLX01000003">
    <property type="protein sequence ID" value="GGP22832.1"/>
    <property type="molecule type" value="Genomic_DNA"/>
</dbReference>
<dbReference type="RefSeq" id="WP_188704998.1">
    <property type="nucleotide sequence ID" value="NZ_BMLX01000003.1"/>
</dbReference>
<dbReference type="InterPro" id="IPR036388">
    <property type="entry name" value="WH-like_DNA-bd_sf"/>
</dbReference>
<dbReference type="PANTHER" id="PTHR30537:SF31">
    <property type="entry name" value="TRANSCRIPTIONAL REGULATOR, LYSR FAMILY"/>
    <property type="match status" value="1"/>
</dbReference>
<dbReference type="PROSITE" id="PS50931">
    <property type="entry name" value="HTH_LYSR"/>
    <property type="match status" value="1"/>
</dbReference>
<name>A0ABQ2PBI6_9NEIS</name>
<keyword evidence="2" id="KW-0805">Transcription regulation</keyword>
<dbReference type="SUPFAM" id="SSF46785">
    <property type="entry name" value="Winged helix' DNA-binding domain"/>
    <property type="match status" value="1"/>
</dbReference>
<protein>
    <submittedName>
        <fullName evidence="6">LysR family transcriptional regulator</fullName>
    </submittedName>
</protein>
<dbReference type="CDD" id="cd08473">
    <property type="entry name" value="PBP2_CrgA_like_4"/>
    <property type="match status" value="1"/>
</dbReference>
<evidence type="ECO:0000256" key="4">
    <source>
        <dbReference type="ARBA" id="ARBA00023163"/>
    </source>
</evidence>
<evidence type="ECO:0000256" key="1">
    <source>
        <dbReference type="ARBA" id="ARBA00009437"/>
    </source>
</evidence>
<dbReference type="Gene3D" id="1.10.10.10">
    <property type="entry name" value="Winged helix-like DNA-binding domain superfamily/Winged helix DNA-binding domain"/>
    <property type="match status" value="1"/>
</dbReference>
<dbReference type="SUPFAM" id="SSF53850">
    <property type="entry name" value="Periplasmic binding protein-like II"/>
    <property type="match status" value="1"/>
</dbReference>
<reference evidence="7" key="1">
    <citation type="journal article" date="2019" name="Int. J. Syst. Evol. Microbiol.">
        <title>The Global Catalogue of Microorganisms (GCM) 10K type strain sequencing project: providing services to taxonomists for standard genome sequencing and annotation.</title>
        <authorList>
            <consortium name="The Broad Institute Genomics Platform"/>
            <consortium name="The Broad Institute Genome Sequencing Center for Infectious Disease"/>
            <person name="Wu L."/>
            <person name="Ma J."/>
        </authorList>
    </citation>
    <scope>NUCLEOTIDE SEQUENCE [LARGE SCALE GENOMIC DNA]</scope>
    <source>
        <strain evidence="7">CGMCC 1.8859</strain>
    </source>
</reference>
<keyword evidence="3" id="KW-0238">DNA-binding</keyword>
<proteinExistence type="inferred from homology"/>
<dbReference type="InterPro" id="IPR036390">
    <property type="entry name" value="WH_DNA-bd_sf"/>
</dbReference>
<organism evidence="6 7">
    <name type="scientific">Silvimonas iriomotensis</name>
    <dbReference type="NCBI Taxonomy" id="449662"/>
    <lineage>
        <taxon>Bacteria</taxon>
        <taxon>Pseudomonadati</taxon>
        <taxon>Pseudomonadota</taxon>
        <taxon>Betaproteobacteria</taxon>
        <taxon>Neisseriales</taxon>
        <taxon>Chitinibacteraceae</taxon>
        <taxon>Silvimonas</taxon>
    </lineage>
</organism>
<evidence type="ECO:0000256" key="3">
    <source>
        <dbReference type="ARBA" id="ARBA00023125"/>
    </source>
</evidence>
<evidence type="ECO:0000256" key="2">
    <source>
        <dbReference type="ARBA" id="ARBA00023015"/>
    </source>
</evidence>
<evidence type="ECO:0000313" key="7">
    <source>
        <dbReference type="Proteomes" id="UP000637267"/>
    </source>
</evidence>
<keyword evidence="4" id="KW-0804">Transcription</keyword>